<organism evidence="5 6">
    <name type="scientific">Ceratopteris richardii</name>
    <name type="common">Triangle waterfern</name>
    <dbReference type="NCBI Taxonomy" id="49495"/>
    <lineage>
        <taxon>Eukaryota</taxon>
        <taxon>Viridiplantae</taxon>
        <taxon>Streptophyta</taxon>
        <taxon>Embryophyta</taxon>
        <taxon>Tracheophyta</taxon>
        <taxon>Polypodiopsida</taxon>
        <taxon>Polypodiidae</taxon>
        <taxon>Polypodiales</taxon>
        <taxon>Pteridineae</taxon>
        <taxon>Pteridaceae</taxon>
        <taxon>Parkerioideae</taxon>
        <taxon>Ceratopteris</taxon>
    </lineage>
</organism>
<sequence length="497" mass="54196">MAEPRLDKLHALVVPAMPTGHKNACLRLARSLCAAGFNVTFVWFSSRSPRASGQQAIPNPSGNASSAQGGSCSLPENAGCSDNGVIKFQVIDDGIPAEHIDKPFFSTPVMAENLLKLILELRGQNDCDPCCLISDSFAPWTVPVAQQAGIPRIDFWTSNALAYLLILSVPSLRSDKVFPETGEEDGAKPTWKSKSPLMLSNIPCMPAIRSELFPPEIRFDNGSIPFLRLFQEMCFCATLSYRCLIYSTSELEPDAFRGMQAMGVSVRAIAGCLLHESVSENASHDSASEDGKKNDCLVWLDKQDKSSVIYVAFGSVVDLTAADVEELAIGLEASGCAFLWALRWEGEPVEAVNGLAERTKGRGMVTGWAPQTEILSHAAVGAFLSHCGWNSVMESLWEGVPLLCCPFLGDQRSNAWYLCEVWRVGLELERSSHGGLRREYVESGVKALLQTPQGSAARLKAKEIMVSLREEAKQGSESFTNLQCLYDDLKQVVCSPY</sequence>
<evidence type="ECO:0000256" key="3">
    <source>
        <dbReference type="RuleBase" id="RU003718"/>
    </source>
</evidence>
<evidence type="ECO:0000256" key="2">
    <source>
        <dbReference type="ARBA" id="ARBA00022679"/>
    </source>
</evidence>
<name>A0A8T2RHM3_CERRI</name>
<dbReference type="OrthoDB" id="5835829at2759"/>
<accession>A0A8T2RHM3</accession>
<dbReference type="PROSITE" id="PS00375">
    <property type="entry name" value="UDPGT"/>
    <property type="match status" value="1"/>
</dbReference>
<evidence type="ECO:0000313" key="5">
    <source>
        <dbReference type="EMBL" id="KAH7295088.1"/>
    </source>
</evidence>
<evidence type="ECO:0000256" key="4">
    <source>
        <dbReference type="RuleBase" id="RU362057"/>
    </source>
</evidence>
<dbReference type="AlphaFoldDB" id="A0A8T2RHM3"/>
<dbReference type="Gene3D" id="3.40.50.2000">
    <property type="entry name" value="Glycogen Phosphorylase B"/>
    <property type="match status" value="2"/>
</dbReference>
<gene>
    <name evidence="5" type="ORF">KP509_27G031900</name>
</gene>
<comment type="caution">
    <text evidence="5">The sequence shown here is derived from an EMBL/GenBank/DDBJ whole genome shotgun (WGS) entry which is preliminary data.</text>
</comment>
<dbReference type="CDD" id="cd03784">
    <property type="entry name" value="GT1_Gtf-like"/>
    <property type="match status" value="1"/>
</dbReference>
<dbReference type="InterPro" id="IPR002213">
    <property type="entry name" value="UDP_glucos_trans"/>
</dbReference>
<dbReference type="PANTHER" id="PTHR11926:SF774">
    <property type="entry name" value="UDP-GLYCOSYLTRANSFERASE 85A1-RELATED"/>
    <property type="match status" value="1"/>
</dbReference>
<reference evidence="5 6" key="1">
    <citation type="submission" date="2021-08" db="EMBL/GenBank/DDBJ databases">
        <title>WGS assembly of Ceratopteris richardii.</title>
        <authorList>
            <person name="Marchant D.B."/>
            <person name="Chen G."/>
            <person name="Jenkins J."/>
            <person name="Shu S."/>
            <person name="Leebens-Mack J."/>
            <person name="Grimwood J."/>
            <person name="Schmutz J."/>
            <person name="Soltis P."/>
            <person name="Soltis D."/>
            <person name="Chen Z.-H."/>
        </authorList>
    </citation>
    <scope>NUCLEOTIDE SEQUENCE [LARGE SCALE GENOMIC DNA]</scope>
    <source>
        <strain evidence="5">Whitten #5841</strain>
        <tissue evidence="5">Leaf</tissue>
    </source>
</reference>
<evidence type="ECO:0000313" key="6">
    <source>
        <dbReference type="Proteomes" id="UP000825935"/>
    </source>
</evidence>
<dbReference type="Proteomes" id="UP000825935">
    <property type="component" value="Chromosome 27"/>
</dbReference>
<dbReference type="InterPro" id="IPR035595">
    <property type="entry name" value="UDP_glycos_trans_CS"/>
</dbReference>
<proteinExistence type="inferred from homology"/>
<dbReference type="SUPFAM" id="SSF53756">
    <property type="entry name" value="UDP-Glycosyltransferase/glycogen phosphorylase"/>
    <property type="match status" value="1"/>
</dbReference>
<dbReference type="OMA" id="RSKIMIC"/>
<dbReference type="FunFam" id="3.40.50.2000:FF:000060">
    <property type="entry name" value="Glycosyltransferase"/>
    <property type="match status" value="1"/>
</dbReference>
<dbReference type="Pfam" id="PF00201">
    <property type="entry name" value="UDPGT"/>
    <property type="match status" value="1"/>
</dbReference>
<dbReference type="GO" id="GO:0008194">
    <property type="term" value="F:UDP-glycosyltransferase activity"/>
    <property type="evidence" value="ECO:0007669"/>
    <property type="project" value="InterPro"/>
</dbReference>
<keyword evidence="3" id="KW-0328">Glycosyltransferase</keyword>
<dbReference type="PANTHER" id="PTHR11926">
    <property type="entry name" value="GLUCOSYL/GLUCURONOSYL TRANSFERASES"/>
    <property type="match status" value="1"/>
</dbReference>
<evidence type="ECO:0000256" key="1">
    <source>
        <dbReference type="ARBA" id="ARBA00009995"/>
    </source>
</evidence>
<keyword evidence="6" id="KW-1185">Reference proteome</keyword>
<dbReference type="EMBL" id="CM035432">
    <property type="protein sequence ID" value="KAH7295088.1"/>
    <property type="molecule type" value="Genomic_DNA"/>
</dbReference>
<protein>
    <recommendedName>
        <fullName evidence="4">Glycosyltransferase</fullName>
        <ecNumber evidence="4">2.4.1.-</ecNumber>
    </recommendedName>
</protein>
<comment type="similarity">
    <text evidence="1 3">Belongs to the UDP-glycosyltransferase family.</text>
</comment>
<dbReference type="EC" id="2.4.1.-" evidence="4"/>
<keyword evidence="2 3" id="KW-0808">Transferase</keyword>